<dbReference type="Proteomes" id="UP000054047">
    <property type="component" value="Unassembled WGS sequence"/>
</dbReference>
<evidence type="ECO:0000313" key="2">
    <source>
        <dbReference type="EMBL" id="KIH68329.1"/>
    </source>
</evidence>
<feature type="transmembrane region" description="Helical" evidence="1">
    <location>
        <begin position="80"/>
        <end position="100"/>
    </location>
</feature>
<keyword evidence="3" id="KW-1185">Reference proteome</keyword>
<dbReference type="EMBL" id="KN726404">
    <property type="protein sequence ID" value="KIH68329.1"/>
    <property type="molecule type" value="Genomic_DNA"/>
</dbReference>
<evidence type="ECO:0000313" key="3">
    <source>
        <dbReference type="Proteomes" id="UP000054047"/>
    </source>
</evidence>
<keyword evidence="1" id="KW-0812">Transmembrane</keyword>
<sequence>MDKKIAQLRDMNIGQKGRYTRATRLKVRKAYVLREKTDVNIYSKHKWLCLTKRGFKEHYNTRICAHSVQRFSRIKRILPLYYVTIIGILVALISLLPTTYRGVNDGSSTKAIFLISNSKKQDADSDYERENQQPDVHANNNKYDFETIQITMYI</sequence>
<reference evidence="2 3" key="1">
    <citation type="submission" date="2013-12" db="EMBL/GenBank/DDBJ databases">
        <title>Draft genome of the parsitic nematode Ancylostoma duodenale.</title>
        <authorList>
            <person name="Mitreva M."/>
        </authorList>
    </citation>
    <scope>NUCLEOTIDE SEQUENCE [LARGE SCALE GENOMIC DNA]</scope>
    <source>
        <strain evidence="2 3">Zhejiang</strain>
    </source>
</reference>
<keyword evidence="1" id="KW-1133">Transmembrane helix</keyword>
<dbReference type="AlphaFoldDB" id="A0A0C2H9M1"/>
<gene>
    <name evidence="2" type="ORF">ANCDUO_01333</name>
</gene>
<name>A0A0C2H9M1_9BILA</name>
<evidence type="ECO:0000256" key="1">
    <source>
        <dbReference type="SAM" id="Phobius"/>
    </source>
</evidence>
<protein>
    <submittedName>
        <fullName evidence="2">Uncharacterized protein</fullName>
    </submittedName>
</protein>
<organism evidence="2 3">
    <name type="scientific">Ancylostoma duodenale</name>
    <dbReference type="NCBI Taxonomy" id="51022"/>
    <lineage>
        <taxon>Eukaryota</taxon>
        <taxon>Metazoa</taxon>
        <taxon>Ecdysozoa</taxon>
        <taxon>Nematoda</taxon>
        <taxon>Chromadorea</taxon>
        <taxon>Rhabditida</taxon>
        <taxon>Rhabditina</taxon>
        <taxon>Rhabditomorpha</taxon>
        <taxon>Strongyloidea</taxon>
        <taxon>Ancylostomatidae</taxon>
        <taxon>Ancylostomatinae</taxon>
        <taxon>Ancylostoma</taxon>
    </lineage>
</organism>
<keyword evidence="1" id="KW-0472">Membrane</keyword>
<accession>A0A0C2H9M1</accession>
<proteinExistence type="predicted"/>